<reference evidence="2" key="1">
    <citation type="submission" date="2023-07" db="EMBL/GenBank/DDBJ databases">
        <authorList>
            <person name="Stuckert A."/>
        </authorList>
    </citation>
    <scope>NUCLEOTIDE SEQUENCE</scope>
</reference>
<dbReference type="Proteomes" id="UP001176940">
    <property type="component" value="Unassembled WGS sequence"/>
</dbReference>
<feature type="compositionally biased region" description="Low complexity" evidence="1">
    <location>
        <begin position="99"/>
        <end position="108"/>
    </location>
</feature>
<feature type="region of interest" description="Disordered" evidence="1">
    <location>
        <begin position="156"/>
        <end position="176"/>
    </location>
</feature>
<feature type="region of interest" description="Disordered" evidence="1">
    <location>
        <begin position="88"/>
        <end position="108"/>
    </location>
</feature>
<feature type="compositionally biased region" description="Polar residues" evidence="1">
    <location>
        <begin position="162"/>
        <end position="171"/>
    </location>
</feature>
<organism evidence="2 3">
    <name type="scientific">Ranitomeya imitator</name>
    <name type="common">mimic poison frog</name>
    <dbReference type="NCBI Taxonomy" id="111125"/>
    <lineage>
        <taxon>Eukaryota</taxon>
        <taxon>Metazoa</taxon>
        <taxon>Chordata</taxon>
        <taxon>Craniata</taxon>
        <taxon>Vertebrata</taxon>
        <taxon>Euteleostomi</taxon>
        <taxon>Amphibia</taxon>
        <taxon>Batrachia</taxon>
        <taxon>Anura</taxon>
        <taxon>Neobatrachia</taxon>
        <taxon>Hyloidea</taxon>
        <taxon>Dendrobatidae</taxon>
        <taxon>Dendrobatinae</taxon>
        <taxon>Ranitomeya</taxon>
    </lineage>
</organism>
<keyword evidence="3" id="KW-1185">Reference proteome</keyword>
<evidence type="ECO:0000313" key="2">
    <source>
        <dbReference type="EMBL" id="CAJ0953030.1"/>
    </source>
</evidence>
<accession>A0ABN9M102</accession>
<protein>
    <submittedName>
        <fullName evidence="2">Uncharacterized protein</fullName>
    </submittedName>
</protein>
<comment type="caution">
    <text evidence="2">The sequence shown here is derived from an EMBL/GenBank/DDBJ whole genome shotgun (WGS) entry which is preliminary data.</text>
</comment>
<dbReference type="PANTHER" id="PTHR12505">
    <property type="entry name" value="PHD FINGER TRANSCRIPTION FACTOR"/>
    <property type="match status" value="1"/>
</dbReference>
<evidence type="ECO:0000313" key="3">
    <source>
        <dbReference type="Proteomes" id="UP001176940"/>
    </source>
</evidence>
<dbReference type="EMBL" id="CAUEEQ010036131">
    <property type="protein sequence ID" value="CAJ0953030.1"/>
    <property type="molecule type" value="Genomic_DNA"/>
</dbReference>
<sequence>MRQHELYMLLQQQAAHSVELHKSAQLDSVEPQRNEQPDVLDLQRNVDISELQRNAQLEAKRKTHHESHECHRNEQLAERMKLGQEKVGDLSLQTDKKSSVCSSPSNSCSKVFASSPLLESFSAANKLEEDSYKYSEQPSISSSSPASMLLTKIEANDGSDPSMEQGSSSPLQDDMHGYSVQRLSPSMQHQLSYINQPTNVENAENFASVIKLSELKTCDIETPLDLKPAHVSEEAEAAELTTDAIKAEGLPTISSCKIFIEPDVCKVSAECQHFLCQETDSAKVDEDEELRKGERLSPCFSEIELCIGKGTCSTQTDFTDTFESPSSEMDFESILHHVKPSTKTNEIMDLNMRKESSWTDSVTSGPLNCKEDTCAHLSDVKCMNDPLAGMNTLVAASEMPQACCLPLRSTAVLTTDPSADSSLLKGIVLLSEIAEIELERRKQMDNLQNCHIKPSLESLLAVSSQMLMEVLSSPTLDYLKAKSIQLPRELTLNKKYSWKPGKNTPHFSIASTIEDMDTVELDCRGNDPKHTSRLCKGYLNKKESDGVQSPDLNPIKMVWVYSQSEKQKVILWIAAAKQGGDCTAVYAEGTRTFGYD</sequence>
<evidence type="ECO:0000256" key="1">
    <source>
        <dbReference type="SAM" id="MobiDB-lite"/>
    </source>
</evidence>
<feature type="compositionally biased region" description="Basic and acidic residues" evidence="1">
    <location>
        <begin position="88"/>
        <end position="98"/>
    </location>
</feature>
<dbReference type="InterPro" id="IPR052429">
    <property type="entry name" value="BAH_domain_protein"/>
</dbReference>
<proteinExistence type="predicted"/>
<name>A0ABN9M102_9NEOB</name>
<dbReference type="PANTHER" id="PTHR12505:SF21">
    <property type="entry name" value="TRINUCLEOTIDE REPEAT-CONTAINING GENE 18 PROTEIN"/>
    <property type="match status" value="1"/>
</dbReference>
<gene>
    <name evidence="2" type="ORF">RIMI_LOCUS14158085</name>
</gene>